<sequence length="92" mass="11086">MIKEVFNMELGVHVTFGSFHYFEVKLYWTNEKEETRINIFEITANQLKELGVIKRPNGYKEIREWLKTEEAKKVMKDITNKKYYGNSPYIFV</sequence>
<evidence type="ECO:0000313" key="1">
    <source>
        <dbReference type="EMBL" id="MCV9886257.1"/>
    </source>
</evidence>
<protein>
    <submittedName>
        <fullName evidence="1">Uncharacterized protein</fullName>
    </submittedName>
</protein>
<name>A0ABT3DHX6_9BACI</name>
<dbReference type="RefSeq" id="WP_264142884.1">
    <property type="nucleotide sequence ID" value="NZ_JAOYEY010000036.1"/>
</dbReference>
<dbReference type="Proteomes" id="UP001526147">
    <property type="component" value="Unassembled WGS sequence"/>
</dbReference>
<comment type="caution">
    <text evidence="1">The sequence shown here is derived from an EMBL/GenBank/DDBJ whole genome shotgun (WGS) entry which is preliminary data.</text>
</comment>
<reference evidence="1 2" key="1">
    <citation type="submission" date="2022-10" db="EMBL/GenBank/DDBJ databases">
        <title>Draft genome assembly of moderately radiation resistant bacterium Metabacillus halosaccharovorans.</title>
        <authorList>
            <person name="Pal S."/>
            <person name="Gopinathan A."/>
        </authorList>
    </citation>
    <scope>NUCLEOTIDE SEQUENCE [LARGE SCALE GENOMIC DNA]</scope>
    <source>
        <strain evidence="1 2">VITHBRA001</strain>
    </source>
</reference>
<accession>A0ABT3DHX6</accession>
<dbReference type="EMBL" id="JAOYEY010000036">
    <property type="protein sequence ID" value="MCV9886257.1"/>
    <property type="molecule type" value="Genomic_DNA"/>
</dbReference>
<organism evidence="1 2">
    <name type="scientific">Metabacillus halosaccharovorans</name>
    <dbReference type="NCBI Taxonomy" id="930124"/>
    <lineage>
        <taxon>Bacteria</taxon>
        <taxon>Bacillati</taxon>
        <taxon>Bacillota</taxon>
        <taxon>Bacilli</taxon>
        <taxon>Bacillales</taxon>
        <taxon>Bacillaceae</taxon>
        <taxon>Metabacillus</taxon>
    </lineage>
</organism>
<gene>
    <name evidence="1" type="ORF">OIH86_11360</name>
</gene>
<keyword evidence="2" id="KW-1185">Reference proteome</keyword>
<proteinExistence type="predicted"/>
<evidence type="ECO:0000313" key="2">
    <source>
        <dbReference type="Proteomes" id="UP001526147"/>
    </source>
</evidence>